<dbReference type="InterPro" id="IPR022036">
    <property type="entry name" value="DUF3605"/>
</dbReference>
<gene>
    <name evidence="3" type="ORF">PSTG_01576</name>
</gene>
<keyword evidence="4" id="KW-1185">Reference proteome</keyword>
<sequence>MAFKLSCGLIILLLAAVTRSSFTELAPVGVFRTAHPDMSRADLYHYQGRVDDWYGTIGSIVQGGGSLIKRSREGEAKMQAARDVATGPVASGAYIKGMLGWDENTPIRAGNFWDEKIYQDRDMLQIIPNEHPYGLPDGVEHWMMWTRESPLTPELFKPLPHEEVPNPDFLNPVRVEALIRYINNYDFYGTSGISEEVLKEFLPSGFIHLGDKVWVDPESTETVNRAEGAEAMAWAGRHVATVIHTKFSPKEYEILFNRSPERWKSVINPDHFHVLVKRRTTEIRTASKAEKPRRARQSPYTRSTRSAAQKEKPESKL</sequence>
<dbReference type="Proteomes" id="UP000054564">
    <property type="component" value="Unassembled WGS sequence"/>
</dbReference>
<feature type="chain" id="PRO_5005550264" evidence="2">
    <location>
        <begin position="21"/>
        <end position="317"/>
    </location>
</feature>
<dbReference type="EMBL" id="AJIL01000008">
    <property type="protein sequence ID" value="KNF05361.1"/>
    <property type="molecule type" value="Genomic_DNA"/>
</dbReference>
<accession>A0A0L0W1H4</accession>
<dbReference type="AlphaFoldDB" id="A0A0L0W1H4"/>
<dbReference type="PANTHER" id="PTHR35020:SF2">
    <property type="entry name" value="N-ACETYLGLUCOSAMINE-INDUCED PROTEIN 1"/>
    <property type="match status" value="1"/>
</dbReference>
<comment type="caution">
    <text evidence="3">The sequence shown here is derived from an EMBL/GenBank/DDBJ whole genome shotgun (WGS) entry which is preliminary data.</text>
</comment>
<feature type="compositionally biased region" description="Basic and acidic residues" evidence="1">
    <location>
        <begin position="308"/>
        <end position="317"/>
    </location>
</feature>
<proteinExistence type="predicted"/>
<feature type="compositionally biased region" description="Basic and acidic residues" evidence="1">
    <location>
        <begin position="283"/>
        <end position="292"/>
    </location>
</feature>
<evidence type="ECO:0000313" key="3">
    <source>
        <dbReference type="EMBL" id="KNF05361.1"/>
    </source>
</evidence>
<dbReference type="OrthoDB" id="498286at2759"/>
<keyword evidence="2" id="KW-0732">Signal</keyword>
<dbReference type="Pfam" id="PF12239">
    <property type="entry name" value="DUF3605"/>
    <property type="match status" value="1"/>
</dbReference>
<evidence type="ECO:0000256" key="2">
    <source>
        <dbReference type="SAM" id="SignalP"/>
    </source>
</evidence>
<evidence type="ECO:0000256" key="1">
    <source>
        <dbReference type="SAM" id="MobiDB-lite"/>
    </source>
</evidence>
<dbReference type="PANTHER" id="PTHR35020">
    <property type="entry name" value="N-ACETYLGLUCOSAMINE-INDUCED PROTEIN 1"/>
    <property type="match status" value="1"/>
</dbReference>
<protein>
    <submittedName>
        <fullName evidence="3">Uncharacterized protein</fullName>
    </submittedName>
</protein>
<feature type="compositionally biased region" description="Polar residues" evidence="1">
    <location>
        <begin position="298"/>
        <end position="307"/>
    </location>
</feature>
<organism evidence="3 4">
    <name type="scientific">Puccinia striiformis f. sp. tritici PST-78</name>
    <dbReference type="NCBI Taxonomy" id="1165861"/>
    <lineage>
        <taxon>Eukaryota</taxon>
        <taxon>Fungi</taxon>
        <taxon>Dikarya</taxon>
        <taxon>Basidiomycota</taxon>
        <taxon>Pucciniomycotina</taxon>
        <taxon>Pucciniomycetes</taxon>
        <taxon>Pucciniales</taxon>
        <taxon>Pucciniaceae</taxon>
        <taxon>Puccinia</taxon>
    </lineage>
</organism>
<name>A0A0L0W1H4_9BASI</name>
<dbReference type="GO" id="GO:0005737">
    <property type="term" value="C:cytoplasm"/>
    <property type="evidence" value="ECO:0007669"/>
    <property type="project" value="TreeGrafter"/>
</dbReference>
<dbReference type="GO" id="GO:0006044">
    <property type="term" value="P:N-acetylglucosamine metabolic process"/>
    <property type="evidence" value="ECO:0007669"/>
    <property type="project" value="TreeGrafter"/>
</dbReference>
<feature type="region of interest" description="Disordered" evidence="1">
    <location>
        <begin position="283"/>
        <end position="317"/>
    </location>
</feature>
<reference evidence="4" key="1">
    <citation type="submission" date="2014-03" db="EMBL/GenBank/DDBJ databases">
        <title>The Genome Sequence of Puccinia striiformis f. sp. tritici PST-78.</title>
        <authorList>
            <consortium name="The Broad Institute Genome Sequencing Platform"/>
            <person name="Cuomo C."/>
            <person name="Hulbert S."/>
            <person name="Chen X."/>
            <person name="Walker B."/>
            <person name="Young S.K."/>
            <person name="Zeng Q."/>
            <person name="Gargeya S."/>
            <person name="Fitzgerald M."/>
            <person name="Haas B."/>
            <person name="Abouelleil A."/>
            <person name="Alvarado L."/>
            <person name="Arachchi H.M."/>
            <person name="Berlin A.M."/>
            <person name="Chapman S.B."/>
            <person name="Goldberg J."/>
            <person name="Griggs A."/>
            <person name="Gujja S."/>
            <person name="Hansen M."/>
            <person name="Howarth C."/>
            <person name="Imamovic A."/>
            <person name="Larimer J."/>
            <person name="McCowan C."/>
            <person name="Montmayeur A."/>
            <person name="Murphy C."/>
            <person name="Neiman D."/>
            <person name="Pearson M."/>
            <person name="Priest M."/>
            <person name="Roberts A."/>
            <person name="Saif S."/>
            <person name="Shea T."/>
            <person name="Sisk P."/>
            <person name="Sykes S."/>
            <person name="Wortman J."/>
            <person name="Nusbaum C."/>
            <person name="Birren B."/>
        </authorList>
    </citation>
    <scope>NUCLEOTIDE SEQUENCE [LARGE SCALE GENOMIC DNA]</scope>
    <source>
        <strain evidence="4">race PST-78</strain>
    </source>
</reference>
<evidence type="ECO:0000313" key="4">
    <source>
        <dbReference type="Proteomes" id="UP000054564"/>
    </source>
</evidence>
<feature type="signal peptide" evidence="2">
    <location>
        <begin position="1"/>
        <end position="20"/>
    </location>
</feature>